<dbReference type="HOGENOM" id="CLU_564992_0_0_1"/>
<dbReference type="VEuPathDB" id="FungiDB:A1O7_04858"/>
<comment type="caution">
    <text evidence="2">The sequence shown here is derived from an EMBL/GenBank/DDBJ whole genome shotgun (WGS) entry which is preliminary data.</text>
</comment>
<dbReference type="EMBL" id="AMGW01000003">
    <property type="protein sequence ID" value="EXJ60705.1"/>
    <property type="molecule type" value="Genomic_DNA"/>
</dbReference>
<name>W9W6T2_9EURO</name>
<feature type="domain" description="Clr5" evidence="1">
    <location>
        <begin position="21"/>
        <end position="71"/>
    </location>
</feature>
<dbReference type="PANTHER" id="PTHR38788">
    <property type="entry name" value="CLR5 DOMAIN-CONTAINING PROTEIN"/>
    <property type="match status" value="1"/>
</dbReference>
<gene>
    <name evidence="2" type="ORF">A1O7_04858</name>
</gene>
<dbReference type="Gene3D" id="1.25.40.10">
    <property type="entry name" value="Tetratricopeptide repeat domain"/>
    <property type="match status" value="1"/>
</dbReference>
<dbReference type="GeneID" id="19179443"/>
<dbReference type="AlphaFoldDB" id="W9W6T2"/>
<dbReference type="OrthoDB" id="539213at2759"/>
<accession>W9W6T2</accession>
<proteinExistence type="predicted"/>
<dbReference type="Pfam" id="PF14420">
    <property type="entry name" value="Clr5"/>
    <property type="match status" value="1"/>
</dbReference>
<protein>
    <recommendedName>
        <fullName evidence="1">Clr5 domain-containing protein</fullName>
    </recommendedName>
</protein>
<dbReference type="InterPro" id="IPR025676">
    <property type="entry name" value="Clr5_dom"/>
</dbReference>
<dbReference type="Proteomes" id="UP000019473">
    <property type="component" value="Unassembled WGS sequence"/>
</dbReference>
<dbReference type="RefSeq" id="XP_007757058.1">
    <property type="nucleotide sequence ID" value="XM_007758868.1"/>
</dbReference>
<evidence type="ECO:0000313" key="2">
    <source>
        <dbReference type="EMBL" id="EXJ60705.1"/>
    </source>
</evidence>
<organism evidence="2 3">
    <name type="scientific">Cladophialophora yegresii CBS 114405</name>
    <dbReference type="NCBI Taxonomy" id="1182544"/>
    <lineage>
        <taxon>Eukaryota</taxon>
        <taxon>Fungi</taxon>
        <taxon>Dikarya</taxon>
        <taxon>Ascomycota</taxon>
        <taxon>Pezizomycotina</taxon>
        <taxon>Eurotiomycetes</taxon>
        <taxon>Chaetothyriomycetidae</taxon>
        <taxon>Chaetothyriales</taxon>
        <taxon>Herpotrichiellaceae</taxon>
        <taxon>Cladophialophora</taxon>
    </lineage>
</organism>
<reference evidence="2 3" key="1">
    <citation type="submission" date="2013-03" db="EMBL/GenBank/DDBJ databases">
        <title>The Genome Sequence of Cladophialophora yegresii CBS 114405.</title>
        <authorList>
            <consortium name="The Broad Institute Genomics Platform"/>
            <person name="Cuomo C."/>
            <person name="de Hoog S."/>
            <person name="Gorbushina A."/>
            <person name="Walker B."/>
            <person name="Young S.K."/>
            <person name="Zeng Q."/>
            <person name="Gargeya S."/>
            <person name="Fitzgerald M."/>
            <person name="Haas B."/>
            <person name="Abouelleil A."/>
            <person name="Allen A.W."/>
            <person name="Alvarado L."/>
            <person name="Arachchi H.M."/>
            <person name="Berlin A.M."/>
            <person name="Chapman S.B."/>
            <person name="Gainer-Dewar J."/>
            <person name="Goldberg J."/>
            <person name="Griggs A."/>
            <person name="Gujja S."/>
            <person name="Hansen M."/>
            <person name="Howarth C."/>
            <person name="Imamovic A."/>
            <person name="Ireland A."/>
            <person name="Larimer J."/>
            <person name="McCowan C."/>
            <person name="Murphy C."/>
            <person name="Pearson M."/>
            <person name="Poon T.W."/>
            <person name="Priest M."/>
            <person name="Roberts A."/>
            <person name="Saif S."/>
            <person name="Shea T."/>
            <person name="Sisk P."/>
            <person name="Sykes S."/>
            <person name="Wortman J."/>
            <person name="Nusbaum C."/>
            <person name="Birren B."/>
        </authorList>
    </citation>
    <scope>NUCLEOTIDE SEQUENCE [LARGE SCALE GENOMIC DNA]</scope>
    <source>
        <strain evidence="2 3">CBS 114405</strain>
    </source>
</reference>
<sequence length="486" mass="55495">MAKGASDEAPAHVTVTEGPSTQAWDSIKGIFVELYVHQGKKLSDIQRLLAVQYDFHATEKAYKRRIAQWKAYKNYKSSEKKAVAESSTQSPAIHHAIPSAQLHGKHIKWDRIKRFSRTPGAKRSRRAPRIPPRGEKIQLDLHLDNLRPAINVDERVLFLTKSYLDWNISKWCPLGIGKSRQDSAHHQSTPESPGGEPFALLFNKCFYNAIPLLLTNRTLEAFREINLACSLATRCLQLSPYWVFLRLLRLYSYPLWSRFPDVRRQIVGFLQALASRTLHPGHALKPLLEMWVQEEVGADAGRVASLLRLSSDTFGPASGLDPEERAWIQDEICSLNYQRKELHDALRIARRLSEDPTVPHGVHITSRQMVARYHLQQGNIDEAEPILLQTLKTCAECDTEDEKARFLQQTYSDLGYICHVRQDRARSLQYYERALEKAIQVNNGANTNSLRCRVATLTAQHDEPVSHPNEHQDSSWALWAICRPYS</sequence>
<keyword evidence="3" id="KW-1185">Reference proteome</keyword>
<dbReference type="InterPro" id="IPR011990">
    <property type="entry name" value="TPR-like_helical_dom_sf"/>
</dbReference>
<evidence type="ECO:0000259" key="1">
    <source>
        <dbReference type="Pfam" id="PF14420"/>
    </source>
</evidence>
<dbReference type="SUPFAM" id="SSF48452">
    <property type="entry name" value="TPR-like"/>
    <property type="match status" value="1"/>
</dbReference>
<evidence type="ECO:0000313" key="3">
    <source>
        <dbReference type="Proteomes" id="UP000019473"/>
    </source>
</evidence>
<dbReference type="PANTHER" id="PTHR38788:SF3">
    <property type="entry name" value="CLR5 DOMAIN-CONTAINING PROTEIN"/>
    <property type="match status" value="1"/>
</dbReference>